<organism evidence="3 4">
    <name type="scientific">Hyphomicrobium facile</name>
    <dbReference type="NCBI Taxonomy" id="51670"/>
    <lineage>
        <taxon>Bacteria</taxon>
        <taxon>Pseudomonadati</taxon>
        <taxon>Pseudomonadota</taxon>
        <taxon>Alphaproteobacteria</taxon>
        <taxon>Hyphomicrobiales</taxon>
        <taxon>Hyphomicrobiaceae</taxon>
        <taxon>Hyphomicrobium</taxon>
    </lineage>
</organism>
<accession>A0A1I7NQG9</accession>
<dbReference type="AlphaFoldDB" id="A0A1I7NQG9"/>
<sequence>MTVSLRLPVSLLTAAALVLCQLPLPIAVADPISRADYEACQAKDDGALKAAVIAIATDAISNGTKTIDYNALVADQWRQRNLDQIIDSRVDIAVAEITNETSWSDRLQSLANSEKSQQLATMVAERVYRSDAVKTGIEDLASGVAAEVGKSIEFASSDATGPLLDCLKAYVGPRYGSAVADALASDASKGVVVDPNKGSGGVGAGSVLKETSGGLAGATILIVRRQLANLAQRVGQRIVGSVLSRLVSVVAGGVGLVLIAKDLWDFRNGVLPIIATEMKAPATKDKVREELANTLKEQMNEHVAAIANAAADNVINVWQTFRRAHALVLRIADENGEFRKFLDGVKPDALPRLDEVVSILVASEGEPSILQRLQDGSLNSAVHLMPDKGLDIARDLKSVGAGLDWTALAGDRLGSVTDYELHKRMSPKDLTRASLDRILALNDRIAIIRIASVPPAAREMLFTLNSSDLDSLLRSLSEDELRALAGYLSGLKPGPREKVLRAVSADPAKMQILASRHVRERILASSDQGAAADMMLAPSSGYSTKVLGDDLKLVWDGRVAPLLLWDKHPQAVAGAGIAGLILLAWFARLLRPRRVPGGASAGRT</sequence>
<keyword evidence="1" id="KW-0812">Transmembrane</keyword>
<feature type="chain" id="PRO_5011511043" description="MgtE intracellular N domain-containing protein" evidence="2">
    <location>
        <begin position="30"/>
        <end position="604"/>
    </location>
</feature>
<keyword evidence="2" id="KW-0732">Signal</keyword>
<reference evidence="4" key="1">
    <citation type="submission" date="2016-10" db="EMBL/GenBank/DDBJ databases">
        <authorList>
            <person name="Varghese N."/>
            <person name="Submissions S."/>
        </authorList>
    </citation>
    <scope>NUCLEOTIDE SEQUENCE [LARGE SCALE GENOMIC DNA]</scope>
    <source>
        <strain evidence="4">DSM 1565</strain>
    </source>
</reference>
<dbReference type="RefSeq" id="WP_092868445.1">
    <property type="nucleotide sequence ID" value="NZ_FPCH01000003.1"/>
</dbReference>
<evidence type="ECO:0008006" key="5">
    <source>
        <dbReference type="Google" id="ProtNLM"/>
    </source>
</evidence>
<dbReference type="EMBL" id="FPCH01000003">
    <property type="protein sequence ID" value="SFV36916.1"/>
    <property type="molecule type" value="Genomic_DNA"/>
</dbReference>
<keyword evidence="4" id="KW-1185">Reference proteome</keyword>
<keyword evidence="1" id="KW-1133">Transmembrane helix</keyword>
<name>A0A1I7NQG9_9HYPH</name>
<proteinExistence type="predicted"/>
<evidence type="ECO:0000256" key="1">
    <source>
        <dbReference type="SAM" id="Phobius"/>
    </source>
</evidence>
<dbReference type="Proteomes" id="UP000199423">
    <property type="component" value="Unassembled WGS sequence"/>
</dbReference>
<protein>
    <recommendedName>
        <fullName evidence="5">MgtE intracellular N domain-containing protein</fullName>
    </recommendedName>
</protein>
<evidence type="ECO:0000256" key="2">
    <source>
        <dbReference type="SAM" id="SignalP"/>
    </source>
</evidence>
<evidence type="ECO:0000313" key="3">
    <source>
        <dbReference type="EMBL" id="SFV36916.1"/>
    </source>
</evidence>
<feature type="signal peptide" evidence="2">
    <location>
        <begin position="1"/>
        <end position="29"/>
    </location>
</feature>
<keyword evidence="1" id="KW-0472">Membrane</keyword>
<evidence type="ECO:0000313" key="4">
    <source>
        <dbReference type="Proteomes" id="UP000199423"/>
    </source>
</evidence>
<gene>
    <name evidence="3" type="ORF">SAMN04488557_2899</name>
</gene>
<feature type="transmembrane region" description="Helical" evidence="1">
    <location>
        <begin position="571"/>
        <end position="590"/>
    </location>
</feature>
<dbReference type="OrthoDB" id="7928177at2"/>